<keyword evidence="2" id="KW-0645">Protease</keyword>
<dbReference type="GO" id="GO:0004843">
    <property type="term" value="F:cysteine-type deubiquitinase activity"/>
    <property type="evidence" value="ECO:0007669"/>
    <property type="project" value="UniProtKB-UniRule"/>
</dbReference>
<evidence type="ECO:0000256" key="1">
    <source>
        <dbReference type="ARBA" id="ARBA00011074"/>
    </source>
</evidence>
<dbReference type="PANTHER" id="PTHR12473">
    <property type="entry name" value="UBIQUITIN CARBOXYL-TERMINAL HYDROLASE MINDY-4-RELATED"/>
    <property type="match status" value="1"/>
</dbReference>
<name>A0AAJ7WHU0_9ACAR</name>
<dbReference type="InterPro" id="IPR039785">
    <property type="entry name" value="MINY3/4"/>
</dbReference>
<dbReference type="GO" id="GO:0006508">
    <property type="term" value="P:proteolysis"/>
    <property type="evidence" value="ECO:0007669"/>
    <property type="project" value="UniProtKB-KW"/>
</dbReference>
<keyword evidence="2" id="KW-0833">Ubl conjugation pathway</keyword>
<proteinExistence type="inferred from homology"/>
<dbReference type="PANTHER" id="PTHR12473:SF8">
    <property type="entry name" value="UBIQUITIN CARBOXYL-TERMINAL HYDROLASE MINDY-4-RELATED"/>
    <property type="match status" value="1"/>
</dbReference>
<comment type="catalytic activity">
    <reaction evidence="2">
        <text>Thiol-dependent hydrolysis of ester, thioester, amide, peptide and isopeptide bonds formed by the C-terminal Gly of ubiquitin (a 76-residue protein attached to proteins as an intracellular targeting signal).</text>
        <dbReference type="EC" id="3.4.19.12"/>
    </reaction>
</comment>
<dbReference type="GeneID" id="100900353"/>
<evidence type="ECO:0000259" key="3">
    <source>
        <dbReference type="SMART" id="SM01174"/>
    </source>
</evidence>
<feature type="domain" description="Deubiquitinating enzyme MINDY-3/4 conserved" evidence="3">
    <location>
        <begin position="18"/>
        <end position="321"/>
    </location>
</feature>
<comment type="function">
    <text evidence="2">Hydrolase that can remove 'Lys-48'-linked conjugated ubiquitin from proteins.</text>
</comment>
<keyword evidence="4" id="KW-1185">Reference proteome</keyword>
<dbReference type="KEGG" id="goe:100900353"/>
<dbReference type="AlphaFoldDB" id="A0AAJ7WHU0"/>
<accession>A0AAJ7WHU0</accession>
<reference evidence="5" key="1">
    <citation type="submission" date="2025-08" db="UniProtKB">
        <authorList>
            <consortium name="RefSeq"/>
        </authorList>
    </citation>
    <scope>IDENTIFICATION</scope>
</reference>
<dbReference type="InterPro" id="IPR025257">
    <property type="entry name" value="MINDY-3/4_CD"/>
</dbReference>
<dbReference type="Pfam" id="PF13898">
    <property type="entry name" value="MINDY-3_4_CD"/>
    <property type="match status" value="1"/>
</dbReference>
<evidence type="ECO:0000313" key="4">
    <source>
        <dbReference type="Proteomes" id="UP000694867"/>
    </source>
</evidence>
<dbReference type="GO" id="GO:0071108">
    <property type="term" value="P:protein K48-linked deubiquitination"/>
    <property type="evidence" value="ECO:0007669"/>
    <property type="project" value="InterPro"/>
</dbReference>
<dbReference type="Proteomes" id="UP000694867">
    <property type="component" value="Unplaced"/>
</dbReference>
<comment type="similarity">
    <text evidence="1 2">Belongs to the MINDY deubiquitinase family. FAM188 subfamily.</text>
</comment>
<protein>
    <recommendedName>
        <fullName evidence="2">Ubiquitin carboxyl-terminal hydrolase MINDY</fullName>
        <ecNumber evidence="2">3.4.19.12</ecNumber>
    </recommendedName>
</protein>
<gene>
    <name evidence="5" type="primary">LOC100900353</name>
</gene>
<dbReference type="SMART" id="SM01174">
    <property type="entry name" value="DUF4205"/>
    <property type="match status" value="1"/>
</dbReference>
<keyword evidence="2 5" id="KW-0378">Hydrolase</keyword>
<dbReference type="RefSeq" id="XP_028967621.1">
    <property type="nucleotide sequence ID" value="XM_029111788.1"/>
</dbReference>
<evidence type="ECO:0000256" key="2">
    <source>
        <dbReference type="RuleBase" id="RU367088"/>
    </source>
</evidence>
<organism evidence="4 5">
    <name type="scientific">Galendromus occidentalis</name>
    <name type="common">western predatory mite</name>
    <dbReference type="NCBI Taxonomy" id="34638"/>
    <lineage>
        <taxon>Eukaryota</taxon>
        <taxon>Metazoa</taxon>
        <taxon>Ecdysozoa</taxon>
        <taxon>Arthropoda</taxon>
        <taxon>Chelicerata</taxon>
        <taxon>Arachnida</taxon>
        <taxon>Acari</taxon>
        <taxon>Parasitiformes</taxon>
        <taxon>Mesostigmata</taxon>
        <taxon>Gamasina</taxon>
        <taxon>Phytoseioidea</taxon>
        <taxon>Phytoseiidae</taxon>
        <taxon>Typhlodrominae</taxon>
        <taxon>Galendromus</taxon>
    </lineage>
</organism>
<sequence>MSDADWTHVDRELRTQLFDTVLGRGRKFPKVWLVQHIDFPSIQNECRLQIKQYHNGPCGAVASIQAWFLKSLMFGKMGKLPHELSEKSKLLLLRKRGLIEALSGILFHVTPLRKGPVRLIVPFPSGEAYNEDQYYESWHYTTLSTLDEVRAAVDAHFENICHYGMVPFVCSLILSRGIVRVHTEAAKDTLVDPFQEDCFQTLVNLILTGRAVSHVFDAPQFCTEEHHPKYSRYGIVSRSIIGFMTSVELHNRTIVVGNHYKVPYHPIWVIHGESHYSVLFCQNRQVLQHMPTNDTFQWYTVTSFRGILLNKQFTLTIDSTGPVTSRAPKMEQSVRVVRECVGLRWPCSQVGLDDIQHTYNAALTDESESESENMS</sequence>
<dbReference type="EC" id="3.4.19.12" evidence="2"/>
<evidence type="ECO:0000313" key="5">
    <source>
        <dbReference type="RefSeq" id="XP_028967621.1"/>
    </source>
</evidence>
<keyword evidence="2" id="KW-0788">Thiol protease</keyword>
<dbReference type="GO" id="GO:1990380">
    <property type="term" value="F:K48-linked deubiquitinase activity"/>
    <property type="evidence" value="ECO:0007669"/>
    <property type="project" value="UniProtKB-UniRule"/>
</dbReference>